<dbReference type="PANTHER" id="PTHR45527">
    <property type="entry name" value="NONRIBOSOMAL PEPTIDE SYNTHETASE"/>
    <property type="match status" value="1"/>
</dbReference>
<evidence type="ECO:0000256" key="3">
    <source>
        <dbReference type="ARBA" id="ARBA00022553"/>
    </source>
</evidence>
<comment type="cofactor">
    <cofactor evidence="1">
        <name>pantetheine 4'-phosphate</name>
        <dbReference type="ChEBI" id="CHEBI:47942"/>
    </cofactor>
</comment>
<dbReference type="PANTHER" id="PTHR45527:SF1">
    <property type="entry name" value="FATTY ACID SYNTHASE"/>
    <property type="match status" value="1"/>
</dbReference>
<dbReference type="InterPro" id="IPR006162">
    <property type="entry name" value="Ppantetheine_attach_site"/>
</dbReference>
<keyword evidence="2" id="KW-0596">Phosphopantetheine</keyword>
<evidence type="ECO:0000259" key="5">
    <source>
        <dbReference type="PROSITE" id="PS50075"/>
    </source>
</evidence>
<evidence type="ECO:0000256" key="4">
    <source>
        <dbReference type="SAM" id="MobiDB-lite"/>
    </source>
</evidence>
<dbReference type="PROSITE" id="PS00455">
    <property type="entry name" value="AMP_BINDING"/>
    <property type="match status" value="1"/>
</dbReference>
<dbReference type="SUPFAM" id="SSF47336">
    <property type="entry name" value="ACP-like"/>
    <property type="match status" value="1"/>
</dbReference>
<dbReference type="PROSITE" id="PS00012">
    <property type="entry name" value="PHOSPHOPANTETHEINE"/>
    <property type="match status" value="1"/>
</dbReference>
<dbReference type="Gene3D" id="1.10.1200.10">
    <property type="entry name" value="ACP-like"/>
    <property type="match status" value="1"/>
</dbReference>
<dbReference type="InterPro" id="IPR036736">
    <property type="entry name" value="ACP-like_sf"/>
</dbReference>
<dbReference type="Gene3D" id="3.30.300.30">
    <property type="match status" value="1"/>
</dbReference>
<protein>
    <recommendedName>
        <fullName evidence="5">Carrier domain-containing protein</fullName>
    </recommendedName>
</protein>
<evidence type="ECO:0000313" key="6">
    <source>
        <dbReference type="EMBL" id="GGF40685.1"/>
    </source>
</evidence>
<name>A0ABQ1V634_9NOCA</name>
<organism evidence="6 7">
    <name type="scientific">Williamsia phyllosphaerae</name>
    <dbReference type="NCBI Taxonomy" id="885042"/>
    <lineage>
        <taxon>Bacteria</taxon>
        <taxon>Bacillati</taxon>
        <taxon>Actinomycetota</taxon>
        <taxon>Actinomycetes</taxon>
        <taxon>Mycobacteriales</taxon>
        <taxon>Nocardiaceae</taxon>
        <taxon>Williamsia</taxon>
    </lineage>
</organism>
<gene>
    <name evidence="6" type="ORF">GCM10007298_40530</name>
</gene>
<keyword evidence="7" id="KW-1185">Reference proteome</keyword>
<dbReference type="SMART" id="SM00824">
    <property type="entry name" value="PKS_TE"/>
    <property type="match status" value="1"/>
</dbReference>
<dbReference type="SMART" id="SM00823">
    <property type="entry name" value="PKS_PP"/>
    <property type="match status" value="1"/>
</dbReference>
<sequence length="840" mass="89181">MRQRLDSVRTAESVDTVGDLLERAARSVPETVAVVTVTGRMSYHDLHTAADGYARLLRRGDERSPVVVGQDGTVDAVARSLGVMMSGRALVAIDTGLPADRVTRIVNACGASTMTPNVTPAPAVRDVETGDPVDPDGIAMICYTSGSTGDPKGVMLAHRTVVAKVRDIVDGQQLRPDDRLADLLPLGFSAGMNTVLAGIACGATVVCTDPRDTDLDSLATWLRSESVTTLHSSVVAARALGAAVGSRTVGPIPTVRQVAYYGEAATGSDVAQTRHIATPAPTIVNWYAATEVGMVGHWVLTARDEPPVGRIPAGHPPSGRTVHIVDEHGDRVGDGSIGEVVVVGGPVADGYLGRSSSRFFTDDTGVGGYRTGDRGHLDADGTLHLAGRMDDAVKIRGYLVEPSEVESALHIHTGVHEAAVCATDADGDIHLVAYISGPITSEADTDRRIRDHLRSTLPEWMVPRHVVGLAALPRTERGKLDRAALPAPGVRDTARRRRQAPDIVESVARFAVTLAMGVDDIDSDQDLMALGADSLALARIATTVRQRINGDIDFAEFTTTPTIATLAASIRDHYRNGGGIRTGNGVLVPIRAASPETTQATPLFVVAGAGGPASSLMAMARHLAPGRAVHGLQALGLERTGRPDRSVTAMARRYVELITTVQPHGPYLLAGHSMGGVVALEMSAQLADRGEQTRHLIAIDTSLSENLIADLDPDDPAAAEPGETDEPDVPYQPDVSVSKRQLVALVAKIPLAGRVIFDPVTQWIIFYRLGGRLTDRHRLRRVDTPITVLAAPGTRHRRHWWQAVTRGEVDIRPVRGGHVELLHEPHVAEVAGIVDDVLGT</sequence>
<evidence type="ECO:0000313" key="7">
    <source>
        <dbReference type="Proteomes" id="UP000632454"/>
    </source>
</evidence>
<dbReference type="Pfam" id="PF00501">
    <property type="entry name" value="AMP-binding"/>
    <property type="match status" value="2"/>
</dbReference>
<dbReference type="InterPro" id="IPR001031">
    <property type="entry name" value="Thioesterase"/>
</dbReference>
<accession>A0ABQ1V634</accession>
<dbReference type="Pfam" id="PF00975">
    <property type="entry name" value="Thioesterase"/>
    <property type="match status" value="1"/>
</dbReference>
<dbReference type="InterPro" id="IPR020806">
    <property type="entry name" value="PKS_PP-bd"/>
</dbReference>
<dbReference type="Proteomes" id="UP000632454">
    <property type="component" value="Unassembled WGS sequence"/>
</dbReference>
<dbReference type="InterPro" id="IPR025110">
    <property type="entry name" value="AMP-bd_C"/>
</dbReference>
<dbReference type="InterPro" id="IPR020845">
    <property type="entry name" value="AMP-binding_CS"/>
</dbReference>
<dbReference type="Gene3D" id="3.40.50.1820">
    <property type="entry name" value="alpha/beta hydrolase"/>
    <property type="match status" value="1"/>
</dbReference>
<proteinExistence type="predicted"/>
<reference evidence="7" key="1">
    <citation type="journal article" date="2019" name="Int. J. Syst. Evol. Microbiol.">
        <title>The Global Catalogue of Microorganisms (GCM) 10K type strain sequencing project: providing services to taxonomists for standard genome sequencing and annotation.</title>
        <authorList>
            <consortium name="The Broad Institute Genomics Platform"/>
            <consortium name="The Broad Institute Genome Sequencing Center for Infectious Disease"/>
            <person name="Wu L."/>
            <person name="Ma J."/>
        </authorList>
    </citation>
    <scope>NUCLEOTIDE SEQUENCE [LARGE SCALE GENOMIC DNA]</scope>
    <source>
        <strain evidence="7">CCM 7855</strain>
    </source>
</reference>
<dbReference type="SUPFAM" id="SSF53474">
    <property type="entry name" value="alpha/beta-Hydrolases"/>
    <property type="match status" value="1"/>
</dbReference>
<dbReference type="Gene3D" id="3.40.50.12780">
    <property type="entry name" value="N-terminal domain of ligase-like"/>
    <property type="match status" value="1"/>
</dbReference>
<keyword evidence="3" id="KW-0597">Phosphoprotein</keyword>
<dbReference type="InterPro" id="IPR009081">
    <property type="entry name" value="PP-bd_ACP"/>
</dbReference>
<feature type="compositionally biased region" description="Acidic residues" evidence="4">
    <location>
        <begin position="711"/>
        <end position="728"/>
    </location>
</feature>
<comment type="caution">
    <text evidence="6">The sequence shown here is derived from an EMBL/GenBank/DDBJ whole genome shotgun (WGS) entry which is preliminary data.</text>
</comment>
<dbReference type="InterPro" id="IPR042099">
    <property type="entry name" value="ANL_N_sf"/>
</dbReference>
<dbReference type="Pfam" id="PF00550">
    <property type="entry name" value="PP-binding"/>
    <property type="match status" value="1"/>
</dbReference>
<dbReference type="InterPro" id="IPR000873">
    <property type="entry name" value="AMP-dep_synth/lig_dom"/>
</dbReference>
<dbReference type="Pfam" id="PF13193">
    <property type="entry name" value="AMP-binding_C"/>
    <property type="match status" value="1"/>
</dbReference>
<feature type="region of interest" description="Disordered" evidence="4">
    <location>
        <begin position="710"/>
        <end position="733"/>
    </location>
</feature>
<evidence type="ECO:0000256" key="2">
    <source>
        <dbReference type="ARBA" id="ARBA00022450"/>
    </source>
</evidence>
<dbReference type="PROSITE" id="PS50075">
    <property type="entry name" value="CARRIER"/>
    <property type="match status" value="1"/>
</dbReference>
<dbReference type="SUPFAM" id="SSF56801">
    <property type="entry name" value="Acetyl-CoA synthetase-like"/>
    <property type="match status" value="1"/>
</dbReference>
<dbReference type="InterPro" id="IPR020802">
    <property type="entry name" value="TesA-like"/>
</dbReference>
<dbReference type="InterPro" id="IPR045851">
    <property type="entry name" value="AMP-bd_C_sf"/>
</dbReference>
<feature type="domain" description="Carrier" evidence="5">
    <location>
        <begin position="498"/>
        <end position="574"/>
    </location>
</feature>
<dbReference type="EMBL" id="BMCS01000003">
    <property type="protein sequence ID" value="GGF40685.1"/>
    <property type="molecule type" value="Genomic_DNA"/>
</dbReference>
<dbReference type="InterPro" id="IPR029058">
    <property type="entry name" value="AB_hydrolase_fold"/>
</dbReference>
<evidence type="ECO:0000256" key="1">
    <source>
        <dbReference type="ARBA" id="ARBA00001957"/>
    </source>
</evidence>